<dbReference type="SMART" id="SM00065">
    <property type="entry name" value="GAF"/>
    <property type="match status" value="1"/>
</dbReference>
<dbReference type="InterPro" id="IPR003018">
    <property type="entry name" value="GAF"/>
</dbReference>
<comment type="caution">
    <text evidence="3">The sequence shown here is derived from an EMBL/GenBank/DDBJ whole genome shotgun (WGS) entry which is preliminary data.</text>
</comment>
<dbReference type="Pfam" id="PF13426">
    <property type="entry name" value="PAS_9"/>
    <property type="match status" value="1"/>
</dbReference>
<gene>
    <name evidence="3" type="ORF">E3J48_05165</name>
</gene>
<dbReference type="Gene3D" id="3.30.450.20">
    <property type="entry name" value="PAS domain"/>
    <property type="match status" value="2"/>
</dbReference>
<dbReference type="PROSITE" id="PS50113">
    <property type="entry name" value="PAC"/>
    <property type="match status" value="2"/>
</dbReference>
<dbReference type="Gene3D" id="3.30.450.40">
    <property type="match status" value="1"/>
</dbReference>
<dbReference type="AlphaFoldDB" id="A0A523W4K7"/>
<accession>A0A523W4K7</accession>
<dbReference type="Pfam" id="PF01590">
    <property type="entry name" value="GAF"/>
    <property type="match status" value="1"/>
</dbReference>
<dbReference type="SUPFAM" id="SSF55785">
    <property type="entry name" value="PYP-like sensor domain (PAS domain)"/>
    <property type="match status" value="2"/>
</dbReference>
<dbReference type="InterPro" id="IPR000014">
    <property type="entry name" value="PAS"/>
</dbReference>
<evidence type="ECO:0000259" key="1">
    <source>
        <dbReference type="PROSITE" id="PS50112"/>
    </source>
</evidence>
<evidence type="ECO:0000259" key="2">
    <source>
        <dbReference type="PROSITE" id="PS50113"/>
    </source>
</evidence>
<dbReference type="SMART" id="SM00086">
    <property type="entry name" value="PAC"/>
    <property type="match status" value="2"/>
</dbReference>
<dbReference type="InterPro" id="IPR000700">
    <property type="entry name" value="PAS-assoc_C"/>
</dbReference>
<feature type="non-terminal residue" evidence="3">
    <location>
        <position position="539"/>
    </location>
</feature>
<feature type="domain" description="PAS" evidence="1">
    <location>
        <begin position="363"/>
        <end position="436"/>
    </location>
</feature>
<organism evidence="3 4">
    <name type="scientific">Aerophobetes bacterium</name>
    <dbReference type="NCBI Taxonomy" id="2030807"/>
    <lineage>
        <taxon>Bacteria</taxon>
        <taxon>Candidatus Aerophobota</taxon>
    </lineage>
</organism>
<dbReference type="EMBL" id="SOIZ01000223">
    <property type="protein sequence ID" value="TET61902.1"/>
    <property type="molecule type" value="Genomic_DNA"/>
</dbReference>
<dbReference type="PANTHER" id="PTHR44757:SF2">
    <property type="entry name" value="BIOFILM ARCHITECTURE MAINTENANCE PROTEIN MBAA"/>
    <property type="match status" value="1"/>
</dbReference>
<dbReference type="Pfam" id="PF08448">
    <property type="entry name" value="PAS_4"/>
    <property type="match status" value="1"/>
</dbReference>
<dbReference type="InterPro" id="IPR035965">
    <property type="entry name" value="PAS-like_dom_sf"/>
</dbReference>
<dbReference type="InterPro" id="IPR029016">
    <property type="entry name" value="GAF-like_dom_sf"/>
</dbReference>
<sequence length="539" mass="61126">MSDKNKTEGQLIKESAEMRQRIAELETSGAERKRAEEEVQERTEDLALINSVNNAVNRGDTTEEIIQLLSRKVEKVFSCKRATVYLLSEDGRHLLMPYPALSPTTTKQIEKLIGMEIPAVRIPLKAGSLYGKVLQKGRPQLTSDPKTIQSLMGEFTENKMLRKLIPSIYRILGIGSVISVPLVSEGEAVGLMDVSRRGPFGESDLKRLGVISQDLTIAIKRKQTEEELHKSYDYLDRILNSMFDALCVVIDPNNYTIKDVNKCFLKQYGGTREEIIGRRCYEITHRRPQPCSGPEHLCPLRKVMETESSVRTEHIHLDDEGKDLLTEVYAFPLLKTTGEIESVVEIIRDVTESRRAEKALRKSKELFEKTFTSQRDAIFVLDAKTPPTIIDCNPMAIETFGYTRQEMLGRTTAFLHVNETALHKFQEDLYPAIEERGFLYLPEFKMKRKDGTIFPTERSIAPLVGGQGKRIGWVSVVRDITDRKKGEAKLERTLGKLRRVLGATIQAMALTVEMKDAYTAGHQRRVTDLARSIAKEMHL</sequence>
<dbReference type="InterPro" id="IPR001610">
    <property type="entry name" value="PAC"/>
</dbReference>
<evidence type="ECO:0000313" key="4">
    <source>
        <dbReference type="Proteomes" id="UP000319130"/>
    </source>
</evidence>
<dbReference type="PROSITE" id="PS50112">
    <property type="entry name" value="PAS"/>
    <property type="match status" value="1"/>
</dbReference>
<proteinExistence type="predicted"/>
<feature type="domain" description="PAC" evidence="2">
    <location>
        <begin position="304"/>
        <end position="362"/>
    </location>
</feature>
<evidence type="ECO:0000313" key="3">
    <source>
        <dbReference type="EMBL" id="TET61902.1"/>
    </source>
</evidence>
<dbReference type="Proteomes" id="UP000319130">
    <property type="component" value="Unassembled WGS sequence"/>
</dbReference>
<protein>
    <submittedName>
        <fullName evidence="3">PAS domain S-box protein</fullName>
    </submittedName>
</protein>
<dbReference type="SUPFAM" id="SSF55781">
    <property type="entry name" value="GAF domain-like"/>
    <property type="match status" value="1"/>
</dbReference>
<dbReference type="CDD" id="cd00130">
    <property type="entry name" value="PAS"/>
    <property type="match status" value="2"/>
</dbReference>
<name>A0A523W4K7_UNCAE</name>
<dbReference type="InterPro" id="IPR052155">
    <property type="entry name" value="Biofilm_reg_signaling"/>
</dbReference>
<reference evidence="3 4" key="1">
    <citation type="submission" date="2019-03" db="EMBL/GenBank/DDBJ databases">
        <title>Metabolic potential of uncultured bacteria and archaea associated with petroleum seepage in deep-sea sediments.</title>
        <authorList>
            <person name="Dong X."/>
            <person name="Hubert C."/>
        </authorList>
    </citation>
    <scope>NUCLEOTIDE SEQUENCE [LARGE SCALE GENOMIC DNA]</scope>
    <source>
        <strain evidence="3">E29_bin52</strain>
    </source>
</reference>
<dbReference type="NCBIfam" id="TIGR00229">
    <property type="entry name" value="sensory_box"/>
    <property type="match status" value="2"/>
</dbReference>
<dbReference type="PANTHER" id="PTHR44757">
    <property type="entry name" value="DIGUANYLATE CYCLASE DGCP"/>
    <property type="match status" value="1"/>
</dbReference>
<dbReference type="SMART" id="SM00091">
    <property type="entry name" value="PAS"/>
    <property type="match status" value="2"/>
</dbReference>
<dbReference type="InterPro" id="IPR013656">
    <property type="entry name" value="PAS_4"/>
</dbReference>
<feature type="domain" description="PAC" evidence="2">
    <location>
        <begin position="440"/>
        <end position="492"/>
    </location>
</feature>